<accession>A0ABR9XHJ1</accession>
<evidence type="ECO:0000313" key="2">
    <source>
        <dbReference type="EMBL" id="MBE9666534.1"/>
    </source>
</evidence>
<keyword evidence="1" id="KW-0472">Membrane</keyword>
<comment type="caution">
    <text evidence="2">The sequence shown here is derived from an EMBL/GenBank/DDBJ whole genome shotgun (WGS) entry which is preliminary data.</text>
</comment>
<sequence>MLNKKTLTVFLIANSLYILYFILLMIWLKEPIITDVFRQPVILSNSVLAIIQIIMSVLSLTVYIGLAWSLSQYHEKVWVVISVWVYLLLQLYFNILSVLNIYRVPLPYVFYNYTAYINYAVLLYMIVSLLLVKETVIKNYYRSFAIIILISVLLVRFTPVLYDKYGLKWALINPGILKIIPFFVSLFLFIKLSKLVNRKIASIKN</sequence>
<feature type="transmembrane region" description="Helical" evidence="1">
    <location>
        <begin position="48"/>
        <end position="70"/>
    </location>
</feature>
<organism evidence="2 3">
    <name type="scientific">Mucilaginibacter boryungensis</name>
    <dbReference type="NCBI Taxonomy" id="768480"/>
    <lineage>
        <taxon>Bacteria</taxon>
        <taxon>Pseudomonadati</taxon>
        <taxon>Bacteroidota</taxon>
        <taxon>Sphingobacteriia</taxon>
        <taxon>Sphingobacteriales</taxon>
        <taxon>Sphingobacteriaceae</taxon>
        <taxon>Mucilaginibacter</taxon>
    </lineage>
</organism>
<feature type="transmembrane region" description="Helical" evidence="1">
    <location>
        <begin position="144"/>
        <end position="162"/>
    </location>
</feature>
<feature type="transmembrane region" description="Helical" evidence="1">
    <location>
        <begin position="7"/>
        <end position="28"/>
    </location>
</feature>
<dbReference type="Proteomes" id="UP000632774">
    <property type="component" value="Unassembled WGS sequence"/>
</dbReference>
<evidence type="ECO:0000256" key="1">
    <source>
        <dbReference type="SAM" id="Phobius"/>
    </source>
</evidence>
<dbReference type="RefSeq" id="WP_194105885.1">
    <property type="nucleotide sequence ID" value="NZ_JADFFM010000001.1"/>
</dbReference>
<gene>
    <name evidence="2" type="ORF">IRJ18_09195</name>
</gene>
<reference evidence="2 3" key="1">
    <citation type="submission" date="2020-10" db="EMBL/GenBank/DDBJ databases">
        <title>Mucilaginibacter mali sp. nov., isolated from rhizosphere soil of apple orchard.</title>
        <authorList>
            <person name="Lee J.-S."/>
            <person name="Kim H.S."/>
            <person name="Kim J.-S."/>
        </authorList>
    </citation>
    <scope>NUCLEOTIDE SEQUENCE [LARGE SCALE GENOMIC DNA]</scope>
    <source>
        <strain evidence="2 3">KCTC 23157</strain>
    </source>
</reference>
<feature type="transmembrane region" description="Helical" evidence="1">
    <location>
        <begin position="113"/>
        <end position="132"/>
    </location>
</feature>
<dbReference type="EMBL" id="JADFFM010000001">
    <property type="protein sequence ID" value="MBE9666534.1"/>
    <property type="molecule type" value="Genomic_DNA"/>
</dbReference>
<keyword evidence="1" id="KW-0812">Transmembrane</keyword>
<name>A0ABR9XHJ1_9SPHI</name>
<protein>
    <submittedName>
        <fullName evidence="2">Uncharacterized protein</fullName>
    </submittedName>
</protein>
<proteinExistence type="predicted"/>
<keyword evidence="1" id="KW-1133">Transmembrane helix</keyword>
<feature type="transmembrane region" description="Helical" evidence="1">
    <location>
        <begin position="168"/>
        <end position="190"/>
    </location>
</feature>
<feature type="transmembrane region" description="Helical" evidence="1">
    <location>
        <begin position="77"/>
        <end position="101"/>
    </location>
</feature>
<keyword evidence="3" id="KW-1185">Reference proteome</keyword>
<evidence type="ECO:0000313" key="3">
    <source>
        <dbReference type="Proteomes" id="UP000632774"/>
    </source>
</evidence>